<dbReference type="PANTHER" id="PTHR13265:SF0">
    <property type="entry name" value="HPR1"/>
    <property type="match status" value="1"/>
</dbReference>
<keyword evidence="3" id="KW-1185">Reference proteome</keyword>
<sequence length="535" mass="60777">MDAFRDAILQRGPIESFALKTVQEFIQPQKQTKLAQDENQMLENMLRTLLQELVASAAQSGEQIMEYGQLIDDDHDENIHGQIPHLLDVVLYLCEKEHVEGGMIFQLLEDLTEMSTMKNCKDVFGYIESKQDILGKQELFARGKLVMLRTCNQLLRRLSKEYFCNPASLTSASTKWQKFSSSLAVVLNTFDAQPLSEEEGEANSLEEEAATFNIKYLTSSKLMGLELKDSSFRRHILLQCLILFDYLRAPGKNDKDLPSETMKEGLKSCEDRVKKLLEITPPKGKEFLRAVEHILEREKNWVWWKRDGCPPFEKQPIEKKSPNAGQKKRKQRWRLGNKELSQLWRWADQNPNALTDSQRVRTPDIADYWKPLAEDMDPSAGIEDEYHHKNNRVYCWKGLRFTARQDLEGFSRFTDLGIEGVVPVELLPPEVQSKFQAKPSEKAKRAKKEETKGGGSQDAEGIYISGSTNEAEGLRGEAEAMESDAIADTPTPEEQQRLGGSDTDNGQEAGQIEDTETEETGLMDADLNHPPMSIA</sequence>
<dbReference type="InterPro" id="IPR021861">
    <property type="entry name" value="THO_THOC1"/>
</dbReference>
<proteinExistence type="predicted"/>
<gene>
    <name evidence="2" type="ORF">TAV2_LOCUS22234</name>
</gene>
<dbReference type="GO" id="GO:0000445">
    <property type="term" value="C:THO complex part of transcription export complex"/>
    <property type="evidence" value="ECO:0007669"/>
    <property type="project" value="TreeGrafter"/>
</dbReference>
<dbReference type="EMBL" id="OU466862">
    <property type="protein sequence ID" value="CAH2073351.1"/>
    <property type="molecule type" value="Genomic_DNA"/>
</dbReference>
<evidence type="ECO:0000313" key="3">
    <source>
        <dbReference type="Proteomes" id="UP000836841"/>
    </source>
</evidence>
<name>A0AAU9SUY9_THLAR</name>
<dbReference type="GO" id="GO:0006406">
    <property type="term" value="P:mRNA export from nucleus"/>
    <property type="evidence" value="ECO:0007669"/>
    <property type="project" value="TreeGrafter"/>
</dbReference>
<dbReference type="Proteomes" id="UP000836841">
    <property type="component" value="Chromosome 6"/>
</dbReference>
<dbReference type="AlphaFoldDB" id="A0AAU9SUY9"/>
<dbReference type="Pfam" id="PF11957">
    <property type="entry name" value="efThoc1"/>
    <property type="match status" value="1"/>
</dbReference>
<organism evidence="2 3">
    <name type="scientific">Thlaspi arvense</name>
    <name type="common">Field penny-cress</name>
    <dbReference type="NCBI Taxonomy" id="13288"/>
    <lineage>
        <taxon>Eukaryota</taxon>
        <taxon>Viridiplantae</taxon>
        <taxon>Streptophyta</taxon>
        <taxon>Embryophyta</taxon>
        <taxon>Tracheophyta</taxon>
        <taxon>Spermatophyta</taxon>
        <taxon>Magnoliopsida</taxon>
        <taxon>eudicotyledons</taxon>
        <taxon>Gunneridae</taxon>
        <taxon>Pentapetalae</taxon>
        <taxon>rosids</taxon>
        <taxon>malvids</taxon>
        <taxon>Brassicales</taxon>
        <taxon>Brassicaceae</taxon>
        <taxon>Thlaspideae</taxon>
        <taxon>Thlaspi</taxon>
    </lineage>
</organism>
<feature type="region of interest" description="Disordered" evidence="1">
    <location>
        <begin position="313"/>
        <end position="332"/>
    </location>
</feature>
<evidence type="ECO:0000256" key="1">
    <source>
        <dbReference type="SAM" id="MobiDB-lite"/>
    </source>
</evidence>
<evidence type="ECO:0000313" key="2">
    <source>
        <dbReference type="EMBL" id="CAH2073351.1"/>
    </source>
</evidence>
<accession>A0AAU9SUY9</accession>
<feature type="compositionally biased region" description="Basic and acidic residues" evidence="1">
    <location>
        <begin position="439"/>
        <end position="452"/>
    </location>
</feature>
<dbReference type="PANTHER" id="PTHR13265">
    <property type="entry name" value="THO COMPLEX SUBUNIT 1"/>
    <property type="match status" value="1"/>
</dbReference>
<reference evidence="2 3" key="1">
    <citation type="submission" date="2022-03" db="EMBL/GenBank/DDBJ databases">
        <authorList>
            <person name="Nunn A."/>
            <person name="Chopra R."/>
            <person name="Nunn A."/>
            <person name="Contreras Garrido A."/>
        </authorList>
    </citation>
    <scope>NUCLEOTIDE SEQUENCE [LARGE SCALE GENOMIC DNA]</scope>
</reference>
<feature type="region of interest" description="Disordered" evidence="1">
    <location>
        <begin position="432"/>
        <end position="535"/>
    </location>
</feature>
<protein>
    <recommendedName>
        <fullName evidence="4">THO complex subunit 1</fullName>
    </recommendedName>
</protein>
<evidence type="ECO:0008006" key="4">
    <source>
        <dbReference type="Google" id="ProtNLM"/>
    </source>
</evidence>
<feature type="compositionally biased region" description="Acidic residues" evidence="1">
    <location>
        <begin position="511"/>
        <end position="521"/>
    </location>
</feature>